<evidence type="ECO:0000313" key="4">
    <source>
        <dbReference type="Proteomes" id="UP001229955"/>
    </source>
</evidence>
<sequence>MSGRPYRIALVAAALLAGAAPLQAQQALPQDSLDIARRAARYFYAIQADSLMRMMTPEVIADLGGRDGIVQGLTQLSLRAGGETQVVEERWNLRNGARQYWRTSKMTEFPDDFLFRVVLDSEGKIVGLGMGPAAAAPPIDAQGPVLPKP</sequence>
<keyword evidence="1" id="KW-0732">Signal</keyword>
<dbReference type="Proteomes" id="UP001229955">
    <property type="component" value="Chromosome"/>
</dbReference>
<dbReference type="AlphaFoldDB" id="A0AA49K0U9"/>
<accession>A0AA49K0U9</accession>
<feature type="chain" id="PRO_5041201810" description="DUF3887 domain-containing protein" evidence="1">
    <location>
        <begin position="25"/>
        <end position="149"/>
    </location>
</feature>
<evidence type="ECO:0008006" key="5">
    <source>
        <dbReference type="Google" id="ProtNLM"/>
    </source>
</evidence>
<dbReference type="EMBL" id="CP130612">
    <property type="protein sequence ID" value="WKW12913.1"/>
    <property type="molecule type" value="Genomic_DNA"/>
</dbReference>
<evidence type="ECO:0000256" key="1">
    <source>
        <dbReference type="SAM" id="SignalP"/>
    </source>
</evidence>
<dbReference type="KEGG" id="pspc:Strain318_002223"/>
<dbReference type="EMBL" id="CP130613">
    <property type="protein sequence ID" value="WKW15820.1"/>
    <property type="molecule type" value="Genomic_DNA"/>
</dbReference>
<keyword evidence="4" id="KW-1185">Reference proteome</keyword>
<name>A0AA49K0U9_9BACT</name>
<accession>A0AA49Q5A5</accession>
<evidence type="ECO:0000313" key="3">
    <source>
        <dbReference type="EMBL" id="WKW15820.1"/>
    </source>
</evidence>
<dbReference type="RefSeq" id="WP_367885780.1">
    <property type="nucleotide sequence ID" value="NZ_CP130612.1"/>
</dbReference>
<proteinExistence type="predicted"/>
<evidence type="ECO:0000313" key="2">
    <source>
        <dbReference type="EMBL" id="WKW12913.1"/>
    </source>
</evidence>
<organism evidence="3 4">
    <name type="scientific">Pseudogemmatithrix spongiicola</name>
    <dbReference type="NCBI Taxonomy" id="3062599"/>
    <lineage>
        <taxon>Bacteria</taxon>
        <taxon>Pseudomonadati</taxon>
        <taxon>Gemmatimonadota</taxon>
        <taxon>Gemmatimonadia</taxon>
        <taxon>Gemmatimonadales</taxon>
        <taxon>Gemmatimonadaceae</taxon>
        <taxon>Pseudogemmatithrix</taxon>
    </lineage>
</organism>
<feature type="signal peptide" evidence="1">
    <location>
        <begin position="1"/>
        <end position="24"/>
    </location>
</feature>
<gene>
    <name evidence="2" type="ORF">Strain138_002224</name>
    <name evidence="3" type="ORF">Strain318_002223</name>
</gene>
<reference evidence="3" key="1">
    <citation type="submission" date="2023-07" db="EMBL/GenBank/DDBJ databases">
        <authorList>
            <person name="Haufschild T."/>
            <person name="Kallscheuer N."/>
            <person name="Hammer J."/>
            <person name="Kohn T."/>
            <person name="Kabuu M."/>
            <person name="Jogler M."/>
            <person name="Wohfarth N."/>
            <person name="Heuer A."/>
            <person name="Rohde M."/>
            <person name="van Teeseling M.C.F."/>
            <person name="Jogler C."/>
        </authorList>
    </citation>
    <scope>NUCLEOTIDE SEQUENCE</scope>
    <source>
        <strain evidence="2">Strain 138</strain>
        <strain evidence="3">Strain 318</strain>
    </source>
</reference>
<protein>
    <recommendedName>
        <fullName evidence="5">DUF3887 domain-containing protein</fullName>
    </recommendedName>
</protein>